<dbReference type="InterPro" id="IPR002778">
    <property type="entry name" value="Signal_recog_particle_SRP19"/>
</dbReference>
<dbReference type="Proteomes" id="UP000433876">
    <property type="component" value="Unassembled WGS sequence"/>
</dbReference>
<keyword evidence="4" id="KW-0687">Ribonucleoprotein</keyword>
<dbReference type="GO" id="GO:0005786">
    <property type="term" value="C:signal recognition particle, endoplasmic reticulum targeting"/>
    <property type="evidence" value="ECO:0007669"/>
    <property type="project" value="UniProtKB-KW"/>
</dbReference>
<feature type="region of interest" description="Disordered" evidence="5">
    <location>
        <begin position="1"/>
        <end position="115"/>
    </location>
</feature>
<dbReference type="PANTHER" id="PTHR17453:SF0">
    <property type="entry name" value="SIGNAL RECOGNITION PARTICLE 19 KDA PROTEIN"/>
    <property type="match status" value="1"/>
</dbReference>
<feature type="compositionally biased region" description="Acidic residues" evidence="5">
    <location>
        <begin position="9"/>
        <end position="30"/>
    </location>
</feature>
<protein>
    <recommendedName>
        <fullName evidence="8">Signal recognition particle SEC65 subunit</fullName>
    </recommendedName>
</protein>
<dbReference type="Gene3D" id="3.30.56.30">
    <property type="entry name" value="Signal recognition particle, SRP19-like subunit"/>
    <property type="match status" value="1"/>
</dbReference>
<dbReference type="PANTHER" id="PTHR17453">
    <property type="entry name" value="SIGNAL RECOGNITION PARTICLE 19 KD PROTEIN"/>
    <property type="match status" value="1"/>
</dbReference>
<evidence type="ECO:0000256" key="4">
    <source>
        <dbReference type="ARBA" id="ARBA00023274"/>
    </source>
</evidence>
<dbReference type="AlphaFoldDB" id="A0A8S8ZT22"/>
<evidence type="ECO:0000256" key="5">
    <source>
        <dbReference type="SAM" id="MobiDB-lite"/>
    </source>
</evidence>
<dbReference type="VEuPathDB" id="FungiDB:SMAC_07227"/>
<dbReference type="SUPFAM" id="SSF69695">
    <property type="entry name" value="SRP19"/>
    <property type="match status" value="1"/>
</dbReference>
<evidence type="ECO:0000256" key="3">
    <source>
        <dbReference type="ARBA" id="ARBA00023135"/>
    </source>
</evidence>
<dbReference type="FunFam" id="3.30.56.30:FF:000003">
    <property type="entry name" value="Signal recognition particle SEC65 subunit"/>
    <property type="match status" value="1"/>
</dbReference>
<feature type="compositionally biased region" description="Low complexity" evidence="5">
    <location>
        <begin position="69"/>
        <end position="105"/>
    </location>
</feature>
<dbReference type="HAMAP" id="MF_00305">
    <property type="entry name" value="SRP19"/>
    <property type="match status" value="1"/>
</dbReference>
<keyword evidence="2" id="KW-0963">Cytoplasm</keyword>
<evidence type="ECO:0000313" key="7">
    <source>
        <dbReference type="Proteomes" id="UP000433876"/>
    </source>
</evidence>
<dbReference type="EMBL" id="NMPR01000075">
    <property type="protein sequence ID" value="KAA8631515.1"/>
    <property type="molecule type" value="Genomic_DNA"/>
</dbReference>
<evidence type="ECO:0000256" key="1">
    <source>
        <dbReference type="ARBA" id="ARBA00004496"/>
    </source>
</evidence>
<organism evidence="6 7">
    <name type="scientific">Sordaria macrospora</name>
    <dbReference type="NCBI Taxonomy" id="5147"/>
    <lineage>
        <taxon>Eukaryota</taxon>
        <taxon>Fungi</taxon>
        <taxon>Dikarya</taxon>
        <taxon>Ascomycota</taxon>
        <taxon>Pezizomycotina</taxon>
        <taxon>Sordariomycetes</taxon>
        <taxon>Sordariomycetidae</taxon>
        <taxon>Sordariales</taxon>
        <taxon>Sordariaceae</taxon>
        <taxon>Sordaria</taxon>
    </lineage>
</organism>
<feature type="region of interest" description="Disordered" evidence="5">
    <location>
        <begin position="339"/>
        <end position="367"/>
    </location>
</feature>
<reference evidence="6 7" key="1">
    <citation type="submission" date="2017-07" db="EMBL/GenBank/DDBJ databases">
        <title>Genome sequence of the Sordaria macrospora wild type strain R19027.</title>
        <authorList>
            <person name="Nowrousian M."/>
            <person name="Teichert I."/>
            <person name="Kueck U."/>
        </authorList>
    </citation>
    <scope>NUCLEOTIDE SEQUENCE [LARGE SCALE GENOMIC DNA]</scope>
    <source>
        <strain evidence="6 7">R19027</strain>
        <tissue evidence="6">Mycelium</tissue>
    </source>
</reference>
<dbReference type="GO" id="GO:0008312">
    <property type="term" value="F:7S RNA binding"/>
    <property type="evidence" value="ECO:0007669"/>
    <property type="project" value="InterPro"/>
</dbReference>
<dbReference type="Pfam" id="PF01922">
    <property type="entry name" value="SRP19"/>
    <property type="match status" value="1"/>
</dbReference>
<accession>A0A8S8ZT22</accession>
<keyword evidence="3" id="KW-0733">Signal recognition particle</keyword>
<evidence type="ECO:0008006" key="8">
    <source>
        <dbReference type="Google" id="ProtNLM"/>
    </source>
</evidence>
<sequence>MPSHPRVEEVEDSDLEMSDPSEGDIDDFAESDILVQRGAPPAYASKVMPGPSFTPLSAAHRAQAEKQHQQFQASQAAQAAQAAAAAQQRQQPPPQYTQRQAYTQPPGYPEMQTTTDDSAYKSFQCLYPCYFDATRSRAEGRRVSKELAVANPLATEIVNACAQLRLSVVLEAGKLHPKDWANPGRVKVNLKEFIRLHGENGKVKNKHHLYILVAQHLQKHPTTDDSPALRVVVRGAGPPPREMLEEGKAWPRPAVPRGWKMSELLPYYSPAMTGGGVSENFLKDMMKEMGPGGMPGMPGMPGGAGGAGGGGMPDMASLLQGMGGMGGLGGLANMLGGMGGMGGGGATSPGAGSGSEAAGKKKGKGKK</sequence>
<dbReference type="InterPro" id="IPR036521">
    <property type="entry name" value="SRP19-like_sf"/>
</dbReference>
<proteinExistence type="inferred from homology"/>
<comment type="caution">
    <text evidence="6">The sequence shown here is derived from an EMBL/GenBank/DDBJ whole genome shotgun (WGS) entry which is preliminary data.</text>
</comment>
<dbReference type="GO" id="GO:0006617">
    <property type="term" value="P:SRP-dependent cotranslational protein targeting to membrane, signal sequence recognition"/>
    <property type="evidence" value="ECO:0007669"/>
    <property type="project" value="TreeGrafter"/>
</dbReference>
<gene>
    <name evidence="6" type="ORF">SMACR_07227</name>
</gene>
<comment type="subcellular location">
    <subcellularLocation>
        <location evidence="1">Cytoplasm</location>
    </subcellularLocation>
</comment>
<dbReference type="InterPro" id="IPR022938">
    <property type="entry name" value="SRP19_arc-type"/>
</dbReference>
<evidence type="ECO:0000313" key="6">
    <source>
        <dbReference type="EMBL" id="KAA8631515.1"/>
    </source>
</evidence>
<name>A0A8S8ZT22_SORMA</name>
<feature type="compositionally biased region" description="Gly residues" evidence="5">
    <location>
        <begin position="339"/>
        <end position="353"/>
    </location>
</feature>
<evidence type="ECO:0000256" key="2">
    <source>
        <dbReference type="ARBA" id="ARBA00022490"/>
    </source>
</evidence>